<dbReference type="Proteomes" id="UP000050761">
    <property type="component" value="Unassembled WGS sequence"/>
</dbReference>
<protein>
    <submittedName>
        <fullName evidence="3">Transposase</fullName>
    </submittedName>
</protein>
<evidence type="ECO:0000256" key="1">
    <source>
        <dbReference type="SAM" id="MobiDB-lite"/>
    </source>
</evidence>
<accession>A0A183FC13</accession>
<feature type="compositionally biased region" description="Basic and acidic residues" evidence="1">
    <location>
        <begin position="1"/>
        <end position="11"/>
    </location>
</feature>
<proteinExistence type="predicted"/>
<keyword evidence="2" id="KW-1185">Reference proteome</keyword>
<organism evidence="2 3">
    <name type="scientific">Heligmosomoides polygyrus</name>
    <name type="common">Parasitic roundworm</name>
    <dbReference type="NCBI Taxonomy" id="6339"/>
    <lineage>
        <taxon>Eukaryota</taxon>
        <taxon>Metazoa</taxon>
        <taxon>Ecdysozoa</taxon>
        <taxon>Nematoda</taxon>
        <taxon>Chromadorea</taxon>
        <taxon>Rhabditida</taxon>
        <taxon>Rhabditina</taxon>
        <taxon>Rhabditomorpha</taxon>
        <taxon>Strongyloidea</taxon>
        <taxon>Heligmosomidae</taxon>
        <taxon>Heligmosomoides</taxon>
    </lineage>
</organism>
<evidence type="ECO:0000313" key="2">
    <source>
        <dbReference type="Proteomes" id="UP000050761"/>
    </source>
</evidence>
<evidence type="ECO:0000313" key="3">
    <source>
        <dbReference type="WBParaSite" id="HPBE_0000370501-mRNA-1"/>
    </source>
</evidence>
<reference evidence="3" key="1">
    <citation type="submission" date="2019-09" db="UniProtKB">
        <authorList>
            <consortium name="WormBaseParasite"/>
        </authorList>
    </citation>
    <scope>IDENTIFICATION</scope>
</reference>
<sequence length="33" mass="3884">LGRRLRSEGTARHLHHGRSVPNLDRKRHQQISD</sequence>
<feature type="region of interest" description="Disordered" evidence="1">
    <location>
        <begin position="1"/>
        <end position="33"/>
    </location>
</feature>
<dbReference type="AlphaFoldDB" id="A0A183FC13"/>
<name>A0A183FC13_HELPZ</name>
<dbReference type="WBParaSite" id="HPBE_0000370501-mRNA-1">
    <property type="protein sequence ID" value="HPBE_0000370501-mRNA-1"/>
    <property type="gene ID" value="HPBE_0000370501"/>
</dbReference>